<dbReference type="Pfam" id="PF07729">
    <property type="entry name" value="FCD"/>
    <property type="match status" value="1"/>
</dbReference>
<evidence type="ECO:0000256" key="3">
    <source>
        <dbReference type="ARBA" id="ARBA00023163"/>
    </source>
</evidence>
<dbReference type="EMBL" id="BAAALN010000016">
    <property type="protein sequence ID" value="GAA1248529.1"/>
    <property type="molecule type" value="Genomic_DNA"/>
</dbReference>
<dbReference type="PANTHER" id="PTHR43537">
    <property type="entry name" value="TRANSCRIPTIONAL REGULATOR, GNTR FAMILY"/>
    <property type="match status" value="1"/>
</dbReference>
<dbReference type="Gene3D" id="1.20.120.530">
    <property type="entry name" value="GntR ligand-binding domain-like"/>
    <property type="match status" value="1"/>
</dbReference>
<gene>
    <name evidence="5" type="ORF">GCM10009676_38570</name>
</gene>
<dbReference type="SMART" id="SM00345">
    <property type="entry name" value="HTH_GNTR"/>
    <property type="match status" value="1"/>
</dbReference>
<dbReference type="SUPFAM" id="SSF48008">
    <property type="entry name" value="GntR ligand-binding domain-like"/>
    <property type="match status" value="1"/>
</dbReference>
<dbReference type="CDD" id="cd07377">
    <property type="entry name" value="WHTH_GntR"/>
    <property type="match status" value="1"/>
</dbReference>
<proteinExistence type="predicted"/>
<name>A0ABN1WLP8_9PSEU</name>
<evidence type="ECO:0000259" key="4">
    <source>
        <dbReference type="PROSITE" id="PS50949"/>
    </source>
</evidence>
<dbReference type="InterPro" id="IPR000524">
    <property type="entry name" value="Tscrpt_reg_HTH_GntR"/>
</dbReference>
<keyword evidence="1" id="KW-0805">Transcription regulation</keyword>
<keyword evidence="6" id="KW-1185">Reference proteome</keyword>
<evidence type="ECO:0000256" key="2">
    <source>
        <dbReference type="ARBA" id="ARBA00023125"/>
    </source>
</evidence>
<dbReference type="InterPro" id="IPR011711">
    <property type="entry name" value="GntR_C"/>
</dbReference>
<dbReference type="SUPFAM" id="SSF46785">
    <property type="entry name" value="Winged helix' DNA-binding domain"/>
    <property type="match status" value="1"/>
</dbReference>
<comment type="caution">
    <text evidence="5">The sequence shown here is derived from an EMBL/GenBank/DDBJ whole genome shotgun (WGS) entry which is preliminary data.</text>
</comment>
<evidence type="ECO:0000313" key="5">
    <source>
        <dbReference type="EMBL" id="GAA1248529.1"/>
    </source>
</evidence>
<keyword evidence="2" id="KW-0238">DNA-binding</keyword>
<dbReference type="Pfam" id="PF00392">
    <property type="entry name" value="GntR"/>
    <property type="match status" value="1"/>
</dbReference>
<reference evidence="5 6" key="1">
    <citation type="journal article" date="2019" name="Int. J. Syst. Evol. Microbiol.">
        <title>The Global Catalogue of Microorganisms (GCM) 10K type strain sequencing project: providing services to taxonomists for standard genome sequencing and annotation.</title>
        <authorList>
            <consortium name="The Broad Institute Genomics Platform"/>
            <consortium name="The Broad Institute Genome Sequencing Center for Infectious Disease"/>
            <person name="Wu L."/>
            <person name="Ma J."/>
        </authorList>
    </citation>
    <scope>NUCLEOTIDE SEQUENCE [LARGE SCALE GENOMIC DNA]</scope>
    <source>
        <strain evidence="5 6">JCM 13023</strain>
    </source>
</reference>
<evidence type="ECO:0000256" key="1">
    <source>
        <dbReference type="ARBA" id="ARBA00023015"/>
    </source>
</evidence>
<keyword evidence="3" id="KW-0804">Transcription</keyword>
<protein>
    <submittedName>
        <fullName evidence="5">GntR family transcriptional regulator</fullName>
    </submittedName>
</protein>
<organism evidence="5 6">
    <name type="scientific">Prauserella halophila</name>
    <dbReference type="NCBI Taxonomy" id="185641"/>
    <lineage>
        <taxon>Bacteria</taxon>
        <taxon>Bacillati</taxon>
        <taxon>Actinomycetota</taxon>
        <taxon>Actinomycetes</taxon>
        <taxon>Pseudonocardiales</taxon>
        <taxon>Pseudonocardiaceae</taxon>
        <taxon>Prauserella</taxon>
    </lineage>
</organism>
<dbReference type="PROSITE" id="PS50949">
    <property type="entry name" value="HTH_GNTR"/>
    <property type="match status" value="1"/>
</dbReference>
<dbReference type="SMART" id="SM00895">
    <property type="entry name" value="FCD"/>
    <property type="match status" value="1"/>
</dbReference>
<sequence length="219" mass="24508">MHSESVAPESPPESRRDWLVRQIRNRIASGDLAAGDRLVERDLSAVYDLSRGPVREAIMVLEHEGLVVTKPYRGAVVADIEQAEITETLVPIRLIIERAAFRAVAQSRPEALLEKLHGIVARMERASDARLDVAGIADLDVEFHESVISAAGHAQSLQIWKTIQPRVRAYFLRDAPQHESPRAIVEQHRLLLDALVEGHSEQVDEVVVQHIQTYLTDTD</sequence>
<feature type="domain" description="HTH gntR-type" evidence="4">
    <location>
        <begin position="13"/>
        <end position="80"/>
    </location>
</feature>
<accession>A0ABN1WLP8</accession>
<evidence type="ECO:0000313" key="6">
    <source>
        <dbReference type="Proteomes" id="UP001500653"/>
    </source>
</evidence>
<dbReference type="Gene3D" id="1.10.10.10">
    <property type="entry name" value="Winged helix-like DNA-binding domain superfamily/Winged helix DNA-binding domain"/>
    <property type="match status" value="1"/>
</dbReference>
<dbReference type="InterPro" id="IPR036388">
    <property type="entry name" value="WH-like_DNA-bd_sf"/>
</dbReference>
<dbReference type="InterPro" id="IPR008920">
    <property type="entry name" value="TF_FadR/GntR_C"/>
</dbReference>
<dbReference type="InterPro" id="IPR036390">
    <property type="entry name" value="WH_DNA-bd_sf"/>
</dbReference>
<dbReference type="Proteomes" id="UP001500653">
    <property type="component" value="Unassembled WGS sequence"/>
</dbReference>
<dbReference type="RefSeq" id="WP_301297382.1">
    <property type="nucleotide sequence ID" value="NZ_BAAALN010000016.1"/>
</dbReference>
<dbReference type="PANTHER" id="PTHR43537:SF45">
    <property type="entry name" value="GNTR FAMILY REGULATORY PROTEIN"/>
    <property type="match status" value="1"/>
</dbReference>